<dbReference type="InterPro" id="IPR007110">
    <property type="entry name" value="Ig-like_dom"/>
</dbReference>
<reference evidence="9 10" key="2">
    <citation type="journal article" date="2023" name="Mol. Biol. Evol.">
        <title>Genomics of Secondarily Temperate Adaptation in the Only Non-Antarctic Icefish.</title>
        <authorList>
            <person name="Rivera-Colon A.G."/>
            <person name="Rayamajhi N."/>
            <person name="Minhas B.F."/>
            <person name="Madrigal G."/>
            <person name="Bilyk K.T."/>
            <person name="Yoon V."/>
            <person name="Hune M."/>
            <person name="Gregory S."/>
            <person name="Cheng C.H.C."/>
            <person name="Catchen J.M."/>
        </authorList>
    </citation>
    <scope>NUCLEOTIDE SEQUENCE [LARGE SCALE GENOMIC DNA]</scope>
    <source>
        <strain evidence="9">JMC-PN-2008</strain>
    </source>
</reference>
<dbReference type="SMART" id="SM00407">
    <property type="entry name" value="IGc1"/>
    <property type="match status" value="1"/>
</dbReference>
<feature type="domain" description="Ig-like" evidence="8">
    <location>
        <begin position="118"/>
        <end position="231"/>
    </location>
</feature>
<dbReference type="InterPro" id="IPR036179">
    <property type="entry name" value="Ig-like_dom_sf"/>
</dbReference>
<feature type="transmembrane region" description="Helical" evidence="7">
    <location>
        <begin position="359"/>
        <end position="380"/>
    </location>
</feature>
<proteinExistence type="predicted"/>
<keyword evidence="10" id="KW-1185">Reference proteome</keyword>
<feature type="domain" description="Ig-like" evidence="8">
    <location>
        <begin position="520"/>
        <end position="633"/>
    </location>
</feature>
<keyword evidence="2 7" id="KW-0812">Transmembrane</keyword>
<feature type="domain" description="Ig-like" evidence="8">
    <location>
        <begin position="242"/>
        <end position="351"/>
    </location>
</feature>
<dbReference type="InterPro" id="IPR013106">
    <property type="entry name" value="Ig_V-set"/>
</dbReference>
<dbReference type="Gene3D" id="2.60.40.10">
    <property type="entry name" value="Immunoglobulins"/>
    <property type="match status" value="4"/>
</dbReference>
<protein>
    <recommendedName>
        <fullName evidence="8">Ig-like domain-containing protein</fullName>
    </recommendedName>
</protein>
<dbReference type="PROSITE" id="PS00290">
    <property type="entry name" value="IG_MHC"/>
    <property type="match status" value="2"/>
</dbReference>
<feature type="domain" description="Ig-like" evidence="8">
    <location>
        <begin position="644"/>
        <end position="715"/>
    </location>
</feature>
<keyword evidence="6" id="KW-0393">Immunoglobulin domain</keyword>
<evidence type="ECO:0000259" key="8">
    <source>
        <dbReference type="PROSITE" id="PS50835"/>
    </source>
</evidence>
<dbReference type="InterPro" id="IPR013162">
    <property type="entry name" value="CD80_C2-set"/>
</dbReference>
<dbReference type="PANTHER" id="PTHR23411">
    <property type="entry name" value="TAPASIN"/>
    <property type="match status" value="1"/>
</dbReference>
<evidence type="ECO:0000256" key="4">
    <source>
        <dbReference type="ARBA" id="ARBA00023136"/>
    </source>
</evidence>
<comment type="caution">
    <text evidence="9">The sequence shown here is derived from an EMBL/GenBank/DDBJ whole genome shotgun (WGS) entry which is preliminary data.</text>
</comment>
<accession>A0AAN7XY24</accession>
<dbReference type="Pfam" id="PF07686">
    <property type="entry name" value="V-set"/>
    <property type="match status" value="2"/>
</dbReference>
<dbReference type="InterPro" id="IPR050380">
    <property type="entry name" value="Immune_Resp_Modulators"/>
</dbReference>
<organism evidence="9 10">
    <name type="scientific">Eleginops maclovinus</name>
    <name type="common">Patagonian blennie</name>
    <name type="synonym">Eleginus maclovinus</name>
    <dbReference type="NCBI Taxonomy" id="56733"/>
    <lineage>
        <taxon>Eukaryota</taxon>
        <taxon>Metazoa</taxon>
        <taxon>Chordata</taxon>
        <taxon>Craniata</taxon>
        <taxon>Vertebrata</taxon>
        <taxon>Euteleostomi</taxon>
        <taxon>Actinopterygii</taxon>
        <taxon>Neopterygii</taxon>
        <taxon>Teleostei</taxon>
        <taxon>Neoteleostei</taxon>
        <taxon>Acanthomorphata</taxon>
        <taxon>Eupercaria</taxon>
        <taxon>Perciformes</taxon>
        <taxon>Notothenioidei</taxon>
        <taxon>Eleginopidae</taxon>
        <taxon>Eleginops</taxon>
    </lineage>
</organism>
<dbReference type="InterPro" id="IPR003006">
    <property type="entry name" value="Ig/MHC_CS"/>
</dbReference>
<evidence type="ECO:0000313" key="10">
    <source>
        <dbReference type="Proteomes" id="UP001346869"/>
    </source>
</evidence>
<evidence type="ECO:0000256" key="3">
    <source>
        <dbReference type="ARBA" id="ARBA00022989"/>
    </source>
</evidence>
<dbReference type="InterPro" id="IPR013783">
    <property type="entry name" value="Ig-like_fold"/>
</dbReference>
<evidence type="ECO:0000313" key="9">
    <source>
        <dbReference type="EMBL" id="KAK5869004.1"/>
    </source>
</evidence>
<evidence type="ECO:0000256" key="5">
    <source>
        <dbReference type="ARBA" id="ARBA00023157"/>
    </source>
</evidence>
<dbReference type="InterPro" id="IPR003597">
    <property type="entry name" value="Ig_C1-set"/>
</dbReference>
<dbReference type="AlphaFoldDB" id="A0AAN7XY24"/>
<feature type="transmembrane region" description="Helical" evidence="7">
    <location>
        <begin position="727"/>
        <end position="748"/>
    </location>
</feature>
<gene>
    <name evidence="9" type="ORF">PBY51_009970</name>
</gene>
<dbReference type="Proteomes" id="UP001346869">
    <property type="component" value="Unassembled WGS sequence"/>
</dbReference>
<keyword evidence="4 7" id="KW-0472">Membrane</keyword>
<evidence type="ECO:0000256" key="7">
    <source>
        <dbReference type="SAM" id="Phobius"/>
    </source>
</evidence>
<dbReference type="SMART" id="SM00409">
    <property type="entry name" value="IG"/>
    <property type="match status" value="4"/>
</dbReference>
<reference evidence="9 10" key="1">
    <citation type="journal article" date="2023" name="Genes (Basel)">
        <title>Chromosome-Level Genome Assembly and Circadian Gene Repertoire of the Patagonia Blennie Eleginops maclovinus-The Closest Ancestral Proxy of Antarctic Cryonotothenioids.</title>
        <authorList>
            <person name="Cheng C.C."/>
            <person name="Rivera-Colon A.G."/>
            <person name="Minhas B.F."/>
            <person name="Wilson L."/>
            <person name="Rayamajhi N."/>
            <person name="Vargas-Chacoff L."/>
            <person name="Catchen J.M."/>
        </authorList>
    </citation>
    <scope>NUCLEOTIDE SEQUENCE [LARGE SCALE GENOMIC DNA]</scope>
    <source>
        <strain evidence="9">JMC-PN-2008</strain>
    </source>
</reference>
<keyword evidence="3 7" id="KW-1133">Transmembrane helix</keyword>
<evidence type="ECO:0000256" key="1">
    <source>
        <dbReference type="ARBA" id="ARBA00004167"/>
    </source>
</evidence>
<dbReference type="Pfam" id="PF08205">
    <property type="entry name" value="C2-set_2"/>
    <property type="match status" value="1"/>
</dbReference>
<keyword evidence="5" id="KW-1015">Disulfide bond</keyword>
<dbReference type="SUPFAM" id="SSF48726">
    <property type="entry name" value="Immunoglobulin"/>
    <property type="match status" value="4"/>
</dbReference>
<dbReference type="GO" id="GO:0016020">
    <property type="term" value="C:membrane"/>
    <property type="evidence" value="ECO:0007669"/>
    <property type="project" value="UniProtKB-SubCell"/>
</dbReference>
<name>A0AAN7XY24_ELEMC</name>
<evidence type="ECO:0000256" key="6">
    <source>
        <dbReference type="ARBA" id="ARBA00023319"/>
    </source>
</evidence>
<dbReference type="EMBL" id="JAUZQC010000007">
    <property type="protein sequence ID" value="KAK5869004.1"/>
    <property type="molecule type" value="Genomic_DNA"/>
</dbReference>
<evidence type="ECO:0000256" key="2">
    <source>
        <dbReference type="ARBA" id="ARBA00022692"/>
    </source>
</evidence>
<sequence>MNLVTLEPQLIHRKAMLQFGQKGDAAVNPQAITFLISASKLDLRRYLEGVEAEQLECELRRYSTAGIHVRWPVMGAREYNNWFTCILKHTNGLFTVTGFLRHPSDTTAPRQQDYISWPPIGDREMLVTTTAMVIKTLTPSVRAGLGSQQKLHCQFAVDHHGPNFSVEWILQQRGERTSLFSHNSRTGQRQGTGVELMGLAGGDASYNLPFTKMSNEGTYICSVSIIPVFVSVDIVLQVEEAPRVSLNVGSTLLLQEGEEHKVTCVAKSYYPLDVEIVWYMQDPAVSGQTADAPFPEKLQNVLLSSHKHNPDKTFSLTSFFYLQGALKRSGREFSCSVSHQALRVPIKKSFILTVEEPSWMLYIVISVLLTLCVLLCYLHVGVQCVYQVSWLPCQFTDEHVFKNELGHTETQLIHRKAMLQFGQKGDAAVNPQAITFLISVSKLDLRRYLEGVEAEQLECELRRYSTAGNYVRWPVMGAREYNNWFTCILKHTDGLFTVTGFLRHPSDTTAPRKQDYNHWPPIGDREMLVTTTALVIKTLTPSVRAGLGSQQKLHCQFAVDHHGPKFSVEWILQQRGERTSLFSHNSRTGQRQGTGVELMGLADGDASYNLPFTKMSNEGTYICSVSIIPVFVSVDIVLQVEEAPRVSLNVGSTLLLQEGEEQKVTCEAESYYPLDVEIVWYMQDLAVSAQSAALKRSGREFTCSVSHKALRVPIKKNFILTVEEPSWMLYIVISVLLTLCVLLCYLHVGECEEPQTKSLK</sequence>
<dbReference type="InterPro" id="IPR003599">
    <property type="entry name" value="Ig_sub"/>
</dbReference>
<dbReference type="PROSITE" id="PS50835">
    <property type="entry name" value="IG_LIKE"/>
    <property type="match status" value="4"/>
</dbReference>
<comment type="subcellular location">
    <subcellularLocation>
        <location evidence="1">Membrane</location>
        <topology evidence="1">Single-pass membrane protein</topology>
    </subcellularLocation>
</comment>